<dbReference type="EMBL" id="VSGZ01000016">
    <property type="protein sequence ID" value="TXY93641.1"/>
    <property type="molecule type" value="Genomic_DNA"/>
</dbReference>
<feature type="transmembrane region" description="Helical" evidence="1">
    <location>
        <begin position="6"/>
        <end position="27"/>
    </location>
</feature>
<evidence type="ECO:0000313" key="2">
    <source>
        <dbReference type="EMBL" id="TXY93641.1"/>
    </source>
</evidence>
<organism evidence="2 3">
    <name type="scientific">Vibrio cholerae</name>
    <dbReference type="NCBI Taxonomy" id="666"/>
    <lineage>
        <taxon>Bacteria</taxon>
        <taxon>Pseudomonadati</taxon>
        <taxon>Pseudomonadota</taxon>
        <taxon>Gammaproteobacteria</taxon>
        <taxon>Vibrionales</taxon>
        <taxon>Vibrionaceae</taxon>
        <taxon>Vibrio</taxon>
    </lineage>
</organism>
<evidence type="ECO:0000256" key="1">
    <source>
        <dbReference type="SAM" id="Phobius"/>
    </source>
</evidence>
<proteinExistence type="predicted"/>
<accession>A0A5B0GU95</accession>
<sequence>MPATLHSFSINSFMVEHLFFLMLFTIIPKNACLKNNLNCDSYHQNGIFYSIESPQFEICREAL</sequence>
<keyword evidence="1" id="KW-1133">Transmembrane helix</keyword>
<dbReference type="Proteomes" id="UP000323583">
    <property type="component" value="Unassembled WGS sequence"/>
</dbReference>
<reference evidence="2 3" key="1">
    <citation type="submission" date="2019-06" db="EMBL/GenBank/DDBJ databases">
        <title>Vibrio cholerae phylogeny based on whole-genome sequencing reveals genetic diversity and population strucutre.</title>
        <authorList>
            <person name="Zhiqiu Y."/>
            <person name="Bin L."/>
            <person name="Lingyan J."/>
        </authorList>
    </citation>
    <scope>NUCLEOTIDE SEQUENCE [LARGE SCALE GENOMIC DNA]</scope>
    <source>
        <strain evidence="2 3">N2768</strain>
    </source>
</reference>
<gene>
    <name evidence="2" type="ORF">FXE67_03810</name>
</gene>
<protein>
    <submittedName>
        <fullName evidence="2">Uncharacterized protein</fullName>
    </submittedName>
</protein>
<comment type="caution">
    <text evidence="2">The sequence shown here is derived from an EMBL/GenBank/DDBJ whole genome shotgun (WGS) entry which is preliminary data.</text>
</comment>
<keyword evidence="1" id="KW-0812">Transmembrane</keyword>
<evidence type="ECO:0000313" key="3">
    <source>
        <dbReference type="Proteomes" id="UP000323583"/>
    </source>
</evidence>
<name>A0A5B0GU95_VIBCL</name>
<dbReference type="AlphaFoldDB" id="A0A5B0GU95"/>
<keyword evidence="1" id="KW-0472">Membrane</keyword>